<keyword evidence="4" id="KW-0732">Signal</keyword>
<evidence type="ECO:0000313" key="6">
    <source>
        <dbReference type="EMBL" id="SPQ97021.1"/>
    </source>
</evidence>
<dbReference type="InterPro" id="IPR032675">
    <property type="entry name" value="LRR_dom_sf"/>
</dbReference>
<keyword evidence="2" id="KW-0677">Repeat</keyword>
<dbReference type="Proteomes" id="UP000290189">
    <property type="component" value="Unassembled WGS sequence"/>
</dbReference>
<feature type="signal peptide" evidence="4">
    <location>
        <begin position="1"/>
        <end position="23"/>
    </location>
</feature>
<evidence type="ECO:0000256" key="4">
    <source>
        <dbReference type="SAM" id="SignalP"/>
    </source>
</evidence>
<dbReference type="PRINTS" id="PR00019">
    <property type="entry name" value="LEURICHRPT"/>
</dbReference>
<gene>
    <name evidence="6" type="ORF">PLBR_LOCUS4236</name>
</gene>
<evidence type="ECO:0000256" key="2">
    <source>
        <dbReference type="ARBA" id="ARBA00022737"/>
    </source>
</evidence>
<dbReference type="PANTHER" id="PTHR48051">
    <property type="match status" value="1"/>
</dbReference>
<proteinExistence type="predicted"/>
<sequence>MKCSEVIVVVTAAAVLIVARASSEPPIVRQPTEQGDAPSQPPEPIAGDGLQVLHAGATTNSDDSMLPNLPDDIIRNIVHYGGKQDNLRMRATSPAWNEVALGLLGIDNLCRDFVQRRHLKAASHPRCRAVVNDIFRSTQTPGWLDMMPFLVQCGANTSLVTDLDLSHNELTSIPAEIGQLTSLKELNLAGNYLRSIPAEIGQLTSLKTLYLLYNHDLRSIPPEIGQLTSLETLSLAVNRLQSIPAEIGQLTSLKDLDLRDNELRSIPAEIGQLTSLVELMVQNNKLESLPAEMGQLTSLEHLVLDDNMLQSIPVEFNEQLTRCRVPGRLPESAFRVGLRPKAIPHRRPSDGCQPVLLNRDLRIPTGKHAGNHFTCYREVRRPYDVCEMWCLLSLKYMSRTSLRMLSAFVGAGPL</sequence>
<geneLocation type="mitochondrion" evidence="6"/>
<dbReference type="EMBL" id="OVEO01000007">
    <property type="protein sequence ID" value="SPQ97021.1"/>
    <property type="molecule type" value="Genomic_DNA"/>
</dbReference>
<dbReference type="GO" id="GO:0005737">
    <property type="term" value="C:cytoplasm"/>
    <property type="evidence" value="ECO:0007669"/>
    <property type="project" value="TreeGrafter"/>
</dbReference>
<dbReference type="Pfam" id="PF23598">
    <property type="entry name" value="LRR_14"/>
    <property type="match status" value="1"/>
</dbReference>
<evidence type="ECO:0000256" key="3">
    <source>
        <dbReference type="SAM" id="MobiDB-lite"/>
    </source>
</evidence>
<reference evidence="6 7" key="1">
    <citation type="submission" date="2018-03" db="EMBL/GenBank/DDBJ databases">
        <authorList>
            <person name="Fogelqvist J."/>
        </authorList>
    </citation>
    <scope>NUCLEOTIDE SEQUENCE [LARGE SCALE GENOMIC DNA]</scope>
</reference>
<keyword evidence="1" id="KW-0433">Leucine-rich repeat</keyword>
<evidence type="ECO:0000313" key="7">
    <source>
        <dbReference type="Proteomes" id="UP000290189"/>
    </source>
</evidence>
<dbReference type="PANTHER" id="PTHR48051:SF1">
    <property type="entry name" value="RAS SUPPRESSOR PROTEIN 1"/>
    <property type="match status" value="1"/>
</dbReference>
<feature type="region of interest" description="Disordered" evidence="3">
    <location>
        <begin position="27"/>
        <end position="48"/>
    </location>
</feature>
<feature type="domain" description="Disease resistance R13L4/SHOC-2-like LRR" evidence="5">
    <location>
        <begin position="233"/>
        <end position="311"/>
    </location>
</feature>
<dbReference type="PROSITE" id="PS51450">
    <property type="entry name" value="LRR"/>
    <property type="match status" value="5"/>
</dbReference>
<dbReference type="InterPro" id="IPR003591">
    <property type="entry name" value="Leu-rich_rpt_typical-subtyp"/>
</dbReference>
<dbReference type="SUPFAM" id="SSF52058">
    <property type="entry name" value="L domain-like"/>
    <property type="match status" value="1"/>
</dbReference>
<dbReference type="InterPro" id="IPR050216">
    <property type="entry name" value="LRR_domain-containing"/>
</dbReference>
<organism evidence="6 7">
    <name type="scientific">Plasmodiophora brassicae</name>
    <name type="common">Clubroot disease agent</name>
    <dbReference type="NCBI Taxonomy" id="37360"/>
    <lineage>
        <taxon>Eukaryota</taxon>
        <taxon>Sar</taxon>
        <taxon>Rhizaria</taxon>
        <taxon>Endomyxa</taxon>
        <taxon>Phytomyxea</taxon>
        <taxon>Plasmodiophorida</taxon>
        <taxon>Plasmodiophoridae</taxon>
        <taxon>Plasmodiophora</taxon>
    </lineage>
</organism>
<dbReference type="InterPro" id="IPR055414">
    <property type="entry name" value="LRR_R13L4/SHOC2-like"/>
</dbReference>
<evidence type="ECO:0000259" key="5">
    <source>
        <dbReference type="Pfam" id="PF23598"/>
    </source>
</evidence>
<evidence type="ECO:0000256" key="1">
    <source>
        <dbReference type="ARBA" id="ARBA00022614"/>
    </source>
</evidence>
<dbReference type="AlphaFoldDB" id="A0A3P3YA26"/>
<dbReference type="Gene3D" id="3.80.10.10">
    <property type="entry name" value="Ribonuclease Inhibitor"/>
    <property type="match status" value="1"/>
</dbReference>
<protein>
    <recommendedName>
        <fullName evidence="5">Disease resistance R13L4/SHOC-2-like LRR domain-containing protein</fullName>
    </recommendedName>
</protein>
<feature type="chain" id="PRO_5018294377" description="Disease resistance R13L4/SHOC-2-like LRR domain-containing protein" evidence="4">
    <location>
        <begin position="24"/>
        <end position="414"/>
    </location>
</feature>
<dbReference type="SMART" id="SM00369">
    <property type="entry name" value="LRR_TYP"/>
    <property type="match status" value="6"/>
</dbReference>
<accession>A0A3P3YA26</accession>
<dbReference type="InterPro" id="IPR001611">
    <property type="entry name" value="Leu-rich_rpt"/>
</dbReference>
<keyword evidence="6" id="KW-0496">Mitochondrion</keyword>
<dbReference type="Pfam" id="PF13855">
    <property type="entry name" value="LRR_8"/>
    <property type="match status" value="1"/>
</dbReference>
<name>A0A3P3YA26_PLABS</name>